<gene>
    <name evidence="10" type="primary">cbiN</name>
    <name evidence="11" type="ORF">ET989_13335</name>
</gene>
<dbReference type="AlphaFoldDB" id="A0A4Q9KBS2"/>
<comment type="pathway">
    <text evidence="10">Cofactor biosynthesis; adenosylcobalamin biosynthesis.</text>
</comment>
<evidence type="ECO:0000256" key="4">
    <source>
        <dbReference type="ARBA" id="ARBA00022573"/>
    </source>
</evidence>
<comment type="caution">
    <text evidence="11">The sequence shown here is derived from an EMBL/GenBank/DDBJ whole genome shotgun (WGS) entry which is preliminary data.</text>
</comment>
<dbReference type="GO" id="GO:0015087">
    <property type="term" value="F:cobalt ion transmembrane transporter activity"/>
    <property type="evidence" value="ECO:0007669"/>
    <property type="project" value="UniProtKB-UniRule"/>
</dbReference>
<dbReference type="RefSeq" id="WP_131169800.1">
    <property type="nucleotide sequence ID" value="NZ_SDMQ01000017.1"/>
</dbReference>
<keyword evidence="9 10" id="KW-0170">Cobalt</keyword>
<protein>
    <recommendedName>
        <fullName evidence="10">Cobalt transport protein CbiN</fullName>
    </recommendedName>
    <alternativeName>
        <fullName evidence="10">Energy-coupling factor transporter probable substrate-capture protein CbiN</fullName>
        <shortName evidence="10">ECF transporter S component CbiN</shortName>
    </alternativeName>
</protein>
<dbReference type="GO" id="GO:0009236">
    <property type="term" value="P:cobalamin biosynthetic process"/>
    <property type="evidence" value="ECO:0007669"/>
    <property type="project" value="UniProtKB-UniRule"/>
</dbReference>
<dbReference type="OrthoDB" id="1551318at2"/>
<evidence type="ECO:0000256" key="5">
    <source>
        <dbReference type="ARBA" id="ARBA00022692"/>
    </source>
</evidence>
<feature type="transmembrane region" description="Helical" evidence="10">
    <location>
        <begin position="72"/>
        <end position="90"/>
    </location>
</feature>
<evidence type="ECO:0000256" key="10">
    <source>
        <dbReference type="HAMAP-Rule" id="MF_00330"/>
    </source>
</evidence>
<keyword evidence="6 10" id="KW-1133">Transmembrane helix</keyword>
<dbReference type="Pfam" id="PF02553">
    <property type="entry name" value="CbiN"/>
    <property type="match status" value="1"/>
</dbReference>
<dbReference type="NCBIfam" id="NF002780">
    <property type="entry name" value="PRK02898.1"/>
    <property type="match status" value="1"/>
</dbReference>
<evidence type="ECO:0000313" key="12">
    <source>
        <dbReference type="Proteomes" id="UP000292373"/>
    </source>
</evidence>
<dbReference type="Proteomes" id="UP000292373">
    <property type="component" value="Unassembled WGS sequence"/>
</dbReference>
<dbReference type="GO" id="GO:0005886">
    <property type="term" value="C:plasma membrane"/>
    <property type="evidence" value="ECO:0007669"/>
    <property type="project" value="UniProtKB-SubCell"/>
</dbReference>
<keyword evidence="7 10" id="KW-0406">Ion transport</keyword>
<keyword evidence="8 10" id="KW-0472">Membrane</keyword>
<comment type="subunit">
    <text evidence="10">Forms an energy-coupling factor (ECF) transporter complex composed of an ATP-binding protein (A component, CbiO), a transmembrane protein (T component, CbiQ) and 2 possible substrate-capture proteins (S components, CbiM and CbiN) of unknown stoichimetry.</text>
</comment>
<feature type="transmembrane region" description="Helical" evidence="10">
    <location>
        <begin position="7"/>
        <end position="26"/>
    </location>
</feature>
<evidence type="ECO:0000256" key="7">
    <source>
        <dbReference type="ARBA" id="ARBA00023065"/>
    </source>
</evidence>
<reference evidence="11 12" key="1">
    <citation type="submission" date="2019-01" db="EMBL/GenBank/DDBJ databases">
        <title>Lactibacter flavus gen. nov., sp. nov., a novel bacterium of the family Propionibacteriaceae isolated from raw milk and dairy products.</title>
        <authorList>
            <person name="Huptas C."/>
            <person name="Wenning M."/>
            <person name="Breitenwieser F."/>
            <person name="Doll E."/>
            <person name="Von Neubeck M."/>
            <person name="Busse H.-J."/>
            <person name="Scherer S."/>
        </authorList>
    </citation>
    <scope>NUCLEOTIDE SEQUENCE [LARGE SCALE GENOMIC DNA]</scope>
    <source>
        <strain evidence="11 12">KCTC 33808</strain>
    </source>
</reference>
<evidence type="ECO:0000256" key="3">
    <source>
        <dbReference type="ARBA" id="ARBA00022475"/>
    </source>
</evidence>
<evidence type="ECO:0000256" key="6">
    <source>
        <dbReference type="ARBA" id="ARBA00022989"/>
    </source>
</evidence>
<name>A0A4Q9KBS2_9ACTN</name>
<dbReference type="InterPro" id="IPR003705">
    <property type="entry name" value="CbiN"/>
</dbReference>
<evidence type="ECO:0000256" key="2">
    <source>
        <dbReference type="ARBA" id="ARBA00022448"/>
    </source>
</evidence>
<evidence type="ECO:0000313" key="11">
    <source>
        <dbReference type="EMBL" id="TBT82786.1"/>
    </source>
</evidence>
<evidence type="ECO:0000256" key="8">
    <source>
        <dbReference type="ARBA" id="ARBA00023136"/>
    </source>
</evidence>
<evidence type="ECO:0000256" key="1">
    <source>
        <dbReference type="ARBA" id="ARBA00022426"/>
    </source>
</evidence>
<dbReference type="EMBL" id="SDMQ01000017">
    <property type="protein sequence ID" value="TBT82786.1"/>
    <property type="molecule type" value="Genomic_DNA"/>
</dbReference>
<keyword evidence="1 10" id="KW-0171">Cobalt transport</keyword>
<sequence length="109" mass="11772">MREQNRWITPVLVALLVILFAMPFALAPRPTSPDEEAFGGTDAAVTTMLEQDGTEPWFDPIFEPGSGEIESGLFGLQAALGAGVLGYALGNLRGRKVERETVASEHNRT</sequence>
<dbReference type="HAMAP" id="MF_00330">
    <property type="entry name" value="CbiN"/>
    <property type="match status" value="1"/>
</dbReference>
<keyword evidence="12" id="KW-1185">Reference proteome</keyword>
<evidence type="ECO:0000256" key="9">
    <source>
        <dbReference type="ARBA" id="ARBA00023285"/>
    </source>
</evidence>
<comment type="similarity">
    <text evidence="10">Belongs to the CbiN family.</text>
</comment>
<dbReference type="PANTHER" id="PTHR38662:SF1">
    <property type="entry name" value="COBALT TRANSPORT PROTEIN CBIN"/>
    <property type="match status" value="1"/>
</dbReference>
<keyword evidence="4 10" id="KW-0169">Cobalamin biosynthesis</keyword>
<comment type="function">
    <text evidence="10">Part of the energy-coupling factor (ECF) transporter complex CbiMNOQ involved in cobalt import.</text>
</comment>
<organism evidence="11 12">
    <name type="scientific">Propioniciclava sinopodophylli</name>
    <dbReference type="NCBI Taxonomy" id="1837344"/>
    <lineage>
        <taxon>Bacteria</taxon>
        <taxon>Bacillati</taxon>
        <taxon>Actinomycetota</taxon>
        <taxon>Actinomycetes</taxon>
        <taxon>Propionibacteriales</taxon>
        <taxon>Propionibacteriaceae</taxon>
        <taxon>Propioniciclava</taxon>
    </lineage>
</organism>
<keyword evidence="5 10" id="KW-0812">Transmembrane</keyword>
<accession>A0A4Q9KBS2</accession>
<dbReference type="PANTHER" id="PTHR38662">
    <property type="entry name" value="COBALT TRANSPORT PROTEIN CBIN"/>
    <property type="match status" value="1"/>
</dbReference>
<keyword evidence="3 10" id="KW-1003">Cell membrane</keyword>
<dbReference type="UniPathway" id="UPA00148"/>
<keyword evidence="2 10" id="KW-0813">Transport</keyword>
<proteinExistence type="inferred from homology"/>
<comment type="subcellular location">
    <subcellularLocation>
        <location evidence="10">Cell membrane</location>
        <topology evidence="10">Multi-pass membrane protein</topology>
    </subcellularLocation>
</comment>